<organism evidence="1 2">
    <name type="scientific">Athelia psychrophila</name>
    <dbReference type="NCBI Taxonomy" id="1759441"/>
    <lineage>
        <taxon>Eukaryota</taxon>
        <taxon>Fungi</taxon>
        <taxon>Dikarya</taxon>
        <taxon>Basidiomycota</taxon>
        <taxon>Agaricomycotina</taxon>
        <taxon>Agaricomycetes</taxon>
        <taxon>Agaricomycetidae</taxon>
        <taxon>Atheliales</taxon>
        <taxon>Atheliaceae</taxon>
        <taxon>Athelia</taxon>
    </lineage>
</organism>
<protein>
    <recommendedName>
        <fullName evidence="3">IgA peptidase M64</fullName>
    </recommendedName>
</protein>
<dbReference type="GO" id="GO:0008237">
    <property type="term" value="F:metallopeptidase activity"/>
    <property type="evidence" value="ECO:0007669"/>
    <property type="project" value="InterPro"/>
</dbReference>
<dbReference type="OrthoDB" id="2961863at2759"/>
<proteinExistence type="predicted"/>
<evidence type="ECO:0000313" key="1">
    <source>
        <dbReference type="EMBL" id="KZP26330.1"/>
    </source>
</evidence>
<dbReference type="InterPro" id="IPR024079">
    <property type="entry name" value="MetalloPept_cat_dom_sf"/>
</dbReference>
<accession>A0A166PQ83</accession>
<dbReference type="AlphaFoldDB" id="A0A166PQ83"/>
<keyword evidence="2" id="KW-1185">Reference proteome</keyword>
<dbReference type="Pfam" id="PF09471">
    <property type="entry name" value="Peptidase_M64"/>
    <property type="match status" value="1"/>
</dbReference>
<gene>
    <name evidence="1" type="ORF">FIBSPDRAFT_732610</name>
</gene>
<name>A0A166PQ83_9AGAM</name>
<dbReference type="EMBL" id="KV417515">
    <property type="protein sequence ID" value="KZP26330.1"/>
    <property type="molecule type" value="Genomic_DNA"/>
</dbReference>
<evidence type="ECO:0000313" key="2">
    <source>
        <dbReference type="Proteomes" id="UP000076532"/>
    </source>
</evidence>
<reference evidence="1 2" key="1">
    <citation type="journal article" date="2016" name="Mol. Biol. Evol.">
        <title>Comparative Genomics of Early-Diverging Mushroom-Forming Fungi Provides Insights into the Origins of Lignocellulose Decay Capabilities.</title>
        <authorList>
            <person name="Nagy L.G."/>
            <person name="Riley R."/>
            <person name="Tritt A."/>
            <person name="Adam C."/>
            <person name="Daum C."/>
            <person name="Floudas D."/>
            <person name="Sun H."/>
            <person name="Yadav J.S."/>
            <person name="Pangilinan J."/>
            <person name="Larsson K.H."/>
            <person name="Matsuura K."/>
            <person name="Barry K."/>
            <person name="Labutti K."/>
            <person name="Kuo R."/>
            <person name="Ohm R.A."/>
            <person name="Bhattacharya S.S."/>
            <person name="Shirouzu T."/>
            <person name="Yoshinaga Y."/>
            <person name="Martin F.M."/>
            <person name="Grigoriev I.V."/>
            <person name="Hibbett D.S."/>
        </authorList>
    </citation>
    <scope>NUCLEOTIDE SEQUENCE [LARGE SCALE GENOMIC DNA]</scope>
    <source>
        <strain evidence="1 2">CBS 109695</strain>
    </source>
</reference>
<sequence length="520" mass="56858">MHASAVCGVTPPGRDVSSQQTFLSPNLGPYYSIEQLEEISPPLQVELLVGSGPSANRVDLVFFADGYTADEYAKFINDAMRLAVDVSSNQTFNSVKPLLNFWAAFSPSNESGIGSGGVPKNTPYGLYRDGTELRGVYYSKPEVAHAACMSMGDRCDYPILLGNDPLYGGLGGDFTVITASPANGALVLRHELGHSMIDVGEEYDGGFAYFGVNAAGNASSLPWAYWLSHSTTNYTSPRVERSVMPIQAYPWTILNTSSPWSITFDSSGTYARHLLKFSLSGIPSVDDLSVLFDGVDLGWEPRHDIGLDRWHYDVLTEAGLSAGSHEVSFVLREQSATNLAQLCSVEVLEFGDETEFNATPGNYGIYPTFSESNETSYRPTNRDCLMRAVTTPNLCNVCLEGLWHSLLKRVDLIDDITDGCTRSEGSAEWSRTLELRLLPLAQFRDGGLISGESYSVLWKKDGKLLDEYTNQTRLSLPDGTAQGKYAVEVEFTTKEVRVDTDALLTAKAEHIIDSPCADLQ</sequence>
<evidence type="ECO:0008006" key="3">
    <source>
        <dbReference type="Google" id="ProtNLM"/>
    </source>
</evidence>
<dbReference type="Proteomes" id="UP000076532">
    <property type="component" value="Unassembled WGS sequence"/>
</dbReference>
<dbReference type="InterPro" id="IPR019026">
    <property type="entry name" value="Peptidase_M64_IgA"/>
</dbReference>
<dbReference type="Gene3D" id="3.40.390.10">
    <property type="entry name" value="Collagenase (Catalytic Domain)"/>
    <property type="match status" value="1"/>
</dbReference>